<protein>
    <recommendedName>
        <fullName evidence="4">Nudix hydrolase domain-containing protein</fullName>
    </recommendedName>
</protein>
<gene>
    <name evidence="5" type="ORF">AOE01nite_05890</name>
</gene>
<sequence length="133" mass="14461">MQRDSDRAFLLVRRANPPDAGLWGFPGGKIEPGEEMRCAAVRELKEETGVEAKGGDVLSVFDSIHRAENGQLLFHYLIVAVRCRPVDPLLPLAARAGDDALEVGWFDIAAIRALGKRASAGLLPLALLAEERM</sequence>
<dbReference type="PANTHER" id="PTHR43736:SF1">
    <property type="entry name" value="DIHYDRONEOPTERIN TRIPHOSPHATE DIPHOSPHATASE"/>
    <property type="match status" value="1"/>
</dbReference>
<dbReference type="SUPFAM" id="SSF55811">
    <property type="entry name" value="Nudix"/>
    <property type="match status" value="1"/>
</dbReference>
<proteinExistence type="inferred from homology"/>
<dbReference type="PROSITE" id="PS51462">
    <property type="entry name" value="NUDIX"/>
    <property type="match status" value="1"/>
</dbReference>
<comment type="similarity">
    <text evidence="3">Belongs to the Nudix hydrolase family.</text>
</comment>
<evidence type="ECO:0000256" key="1">
    <source>
        <dbReference type="ARBA" id="ARBA00001946"/>
    </source>
</evidence>
<dbReference type="EMBL" id="BJYG01000005">
    <property type="protein sequence ID" value="GEN62365.1"/>
    <property type="molecule type" value="Genomic_DNA"/>
</dbReference>
<dbReference type="Proteomes" id="UP000321746">
    <property type="component" value="Unassembled WGS sequence"/>
</dbReference>
<comment type="cofactor">
    <cofactor evidence="1">
        <name>Mg(2+)</name>
        <dbReference type="ChEBI" id="CHEBI:18420"/>
    </cofactor>
</comment>
<keyword evidence="2 3" id="KW-0378">Hydrolase</keyword>
<dbReference type="Pfam" id="PF00293">
    <property type="entry name" value="NUDIX"/>
    <property type="match status" value="1"/>
</dbReference>
<accession>A0A511XHD9</accession>
<dbReference type="AlphaFoldDB" id="A0A511XHD9"/>
<dbReference type="InterPro" id="IPR015797">
    <property type="entry name" value="NUDIX_hydrolase-like_dom_sf"/>
</dbReference>
<dbReference type="CDD" id="cd04673">
    <property type="entry name" value="NUDIX_ADPRase"/>
    <property type="match status" value="1"/>
</dbReference>
<dbReference type="InterPro" id="IPR020476">
    <property type="entry name" value="Nudix_hydrolase"/>
</dbReference>
<dbReference type="PANTHER" id="PTHR43736">
    <property type="entry name" value="ADP-RIBOSE PYROPHOSPHATASE"/>
    <property type="match status" value="1"/>
</dbReference>
<dbReference type="PRINTS" id="PR00502">
    <property type="entry name" value="NUDIXFAMILY"/>
</dbReference>
<dbReference type="GO" id="GO:0016787">
    <property type="term" value="F:hydrolase activity"/>
    <property type="evidence" value="ECO:0007669"/>
    <property type="project" value="UniProtKB-KW"/>
</dbReference>
<dbReference type="Gene3D" id="3.90.79.10">
    <property type="entry name" value="Nucleoside Triphosphate Pyrophosphohydrolase"/>
    <property type="match status" value="1"/>
</dbReference>
<name>A0A511XHD9_9PROT</name>
<evidence type="ECO:0000256" key="3">
    <source>
        <dbReference type="RuleBase" id="RU003476"/>
    </source>
</evidence>
<dbReference type="InterPro" id="IPR020084">
    <property type="entry name" value="NUDIX_hydrolase_CS"/>
</dbReference>
<comment type="caution">
    <text evidence="5">The sequence shown here is derived from an EMBL/GenBank/DDBJ whole genome shotgun (WGS) entry which is preliminary data.</text>
</comment>
<dbReference type="PROSITE" id="PS00893">
    <property type="entry name" value="NUDIX_BOX"/>
    <property type="match status" value="1"/>
</dbReference>
<evidence type="ECO:0000313" key="6">
    <source>
        <dbReference type="Proteomes" id="UP000321746"/>
    </source>
</evidence>
<dbReference type="InterPro" id="IPR000086">
    <property type="entry name" value="NUDIX_hydrolase_dom"/>
</dbReference>
<evidence type="ECO:0000256" key="2">
    <source>
        <dbReference type="ARBA" id="ARBA00022801"/>
    </source>
</evidence>
<keyword evidence="6" id="KW-1185">Reference proteome</keyword>
<reference evidence="5 6" key="1">
    <citation type="submission" date="2019-07" db="EMBL/GenBank/DDBJ databases">
        <title>Whole genome shotgun sequence of Acetobacter oeni NBRC 105207.</title>
        <authorList>
            <person name="Hosoyama A."/>
            <person name="Uohara A."/>
            <person name="Ohji S."/>
            <person name="Ichikawa N."/>
        </authorList>
    </citation>
    <scope>NUCLEOTIDE SEQUENCE [LARGE SCALE GENOMIC DNA]</scope>
    <source>
        <strain evidence="5 6">NBRC 105207</strain>
    </source>
</reference>
<evidence type="ECO:0000313" key="5">
    <source>
        <dbReference type="EMBL" id="GEN62365.1"/>
    </source>
</evidence>
<evidence type="ECO:0000259" key="4">
    <source>
        <dbReference type="PROSITE" id="PS51462"/>
    </source>
</evidence>
<organism evidence="5 6">
    <name type="scientific">Acetobacter oeni</name>
    <dbReference type="NCBI Taxonomy" id="304077"/>
    <lineage>
        <taxon>Bacteria</taxon>
        <taxon>Pseudomonadati</taxon>
        <taxon>Pseudomonadota</taxon>
        <taxon>Alphaproteobacteria</taxon>
        <taxon>Acetobacterales</taxon>
        <taxon>Acetobacteraceae</taxon>
        <taxon>Acetobacter</taxon>
    </lineage>
</organism>
<feature type="domain" description="Nudix hydrolase" evidence="4">
    <location>
        <begin position="1"/>
        <end position="128"/>
    </location>
</feature>